<dbReference type="RefSeq" id="WP_042217054.1">
    <property type="nucleotide sequence ID" value="NZ_CP009285.1"/>
</dbReference>
<evidence type="ECO:0000313" key="2">
    <source>
        <dbReference type="Proteomes" id="UP000029518"/>
    </source>
</evidence>
<dbReference type="HOGENOM" id="CLU_028014_3_0_9"/>
<evidence type="ECO:0008006" key="3">
    <source>
        <dbReference type="Google" id="ProtNLM"/>
    </source>
</evidence>
<name>A0A089MVM3_PAEBO</name>
<dbReference type="OrthoDB" id="9807209at2"/>
<dbReference type="KEGG" id="pbd:PBOR_28575"/>
<accession>A0A089MVM3</accession>
<dbReference type="Gene3D" id="3.40.50.2000">
    <property type="entry name" value="Glycogen Phosphorylase B"/>
    <property type="match status" value="2"/>
</dbReference>
<proteinExistence type="predicted"/>
<dbReference type="SUPFAM" id="SSF53756">
    <property type="entry name" value="UDP-Glycosyltransferase/glycogen phosphorylase"/>
    <property type="match status" value="1"/>
</dbReference>
<organism evidence="1 2">
    <name type="scientific">Paenibacillus borealis</name>
    <dbReference type="NCBI Taxonomy" id="160799"/>
    <lineage>
        <taxon>Bacteria</taxon>
        <taxon>Bacillati</taxon>
        <taxon>Bacillota</taxon>
        <taxon>Bacilli</taxon>
        <taxon>Bacillales</taxon>
        <taxon>Paenibacillaceae</taxon>
        <taxon>Paenibacillus</taxon>
    </lineage>
</organism>
<evidence type="ECO:0000313" key="1">
    <source>
        <dbReference type="EMBL" id="AIQ60459.1"/>
    </source>
</evidence>
<gene>
    <name evidence="1" type="ORF">PBOR_28575</name>
</gene>
<sequence length="395" mass="44429">MRERMLFLSAQSQYPEDLEGEIRTENFLDILLERFDIDLLEYCHYRRELTVEPGPALTVHQVKRSSAAQRSLLYPLNKLRSPSPLIGTDKSLQAEITEMCRLNTYSHVFISYYMLSNCLDIVSSLLPEAVIITDAHRFGSRVLENGAAGKRGISKSYHKLNAALIRREERRLMNKTNLLLTATEWDALSFKALSFADAGKVHVVPPYIDLREPAYACRETVIKEKSIVLHWNMNTGQGKNVTLLFLKKIYPLIRAEVPDFRCYIISDKVHPEVAALAHNEATIEIVREVEHTADYIRRASAVVASLREGCGGPIKILEAWALRTPVVCSLRGSEELICETGRDILLAGTTAVFAGHLVKLLTTPELGSIIADQAYRTLLKHYAAEGVREKVLSLV</sequence>
<dbReference type="Proteomes" id="UP000029518">
    <property type="component" value="Chromosome"/>
</dbReference>
<dbReference type="AlphaFoldDB" id="A0A089MVM3"/>
<dbReference type="Pfam" id="PF13692">
    <property type="entry name" value="Glyco_trans_1_4"/>
    <property type="match status" value="1"/>
</dbReference>
<dbReference type="EMBL" id="CP009285">
    <property type="protein sequence ID" value="AIQ60459.1"/>
    <property type="molecule type" value="Genomic_DNA"/>
</dbReference>
<reference evidence="1" key="1">
    <citation type="submission" date="2014-08" db="EMBL/GenBank/DDBJ databases">
        <title>Comparative genomics of the Paenibacillus odorifer group.</title>
        <authorList>
            <person name="den Bakker H.C."/>
            <person name="Tsai Y.-C.Y.-C."/>
            <person name="Martin N."/>
            <person name="Korlach J."/>
            <person name="Wiedmann M."/>
        </authorList>
    </citation>
    <scope>NUCLEOTIDE SEQUENCE [LARGE SCALE GENOMIC DNA]</scope>
    <source>
        <strain evidence="1">DSM 13188</strain>
    </source>
</reference>
<keyword evidence="2" id="KW-1185">Reference proteome</keyword>
<protein>
    <recommendedName>
        <fullName evidence="3">Glycosyl transferase family 1 domain-containing protein</fullName>
    </recommendedName>
</protein>